<dbReference type="PANTHER" id="PTHR28004:SF2">
    <property type="entry name" value="D-SERINE DEHYDRATASE"/>
    <property type="match status" value="1"/>
</dbReference>
<dbReference type="Pfam" id="PF01168">
    <property type="entry name" value="Ala_racemase_N"/>
    <property type="match status" value="1"/>
</dbReference>
<evidence type="ECO:0000259" key="3">
    <source>
        <dbReference type="SMART" id="SM01119"/>
    </source>
</evidence>
<dbReference type="InterPro" id="IPR029066">
    <property type="entry name" value="PLP-binding_barrel"/>
</dbReference>
<accession>G8XHR2</accession>
<evidence type="ECO:0000256" key="2">
    <source>
        <dbReference type="ARBA" id="ARBA00023239"/>
    </source>
</evidence>
<feature type="domain" description="D-serine dehydratase-like" evidence="3">
    <location>
        <begin position="255"/>
        <end position="348"/>
    </location>
</feature>
<dbReference type="GO" id="GO:0036088">
    <property type="term" value="P:D-serine catabolic process"/>
    <property type="evidence" value="ECO:0007669"/>
    <property type="project" value="TreeGrafter"/>
</dbReference>
<comment type="similarity">
    <text evidence="1">Belongs to the DSD1 family.</text>
</comment>
<dbReference type="Gene3D" id="3.20.20.10">
    <property type="entry name" value="Alanine racemase"/>
    <property type="match status" value="1"/>
</dbReference>
<dbReference type="EMBL" id="CP003229">
    <property type="protein sequence ID" value="AEW98927.1"/>
    <property type="molecule type" value="Genomic_DNA"/>
</dbReference>
<keyword evidence="2" id="KW-0456">Lyase</keyword>
<proteinExistence type="inferred from homology"/>
<dbReference type="InterPro" id="IPR001608">
    <property type="entry name" value="Ala_racemase_N"/>
</dbReference>
<evidence type="ECO:0000313" key="5">
    <source>
        <dbReference type="Proteomes" id="UP000007842"/>
    </source>
</evidence>
<geneLocation type="plasmid" evidence="4 5">
    <name>pSCATT</name>
</geneLocation>
<evidence type="ECO:0000256" key="1">
    <source>
        <dbReference type="ARBA" id="ARBA00005323"/>
    </source>
</evidence>
<dbReference type="KEGG" id="sct:SCAT_p1003"/>
<name>F8JIY7_STREN</name>
<dbReference type="SMART" id="SM01119">
    <property type="entry name" value="D-ser_dehydrat"/>
    <property type="match status" value="1"/>
</dbReference>
<keyword evidence="4" id="KW-0614">Plasmid</keyword>
<dbReference type="InterPro" id="IPR026956">
    <property type="entry name" value="D-ser_dehydrat-like_dom"/>
</dbReference>
<accession>F8JIY7</accession>
<dbReference type="Pfam" id="PF14031">
    <property type="entry name" value="D-ser_dehydrat"/>
    <property type="match status" value="1"/>
</dbReference>
<dbReference type="PATRIC" id="fig|1003195.11.peg.961"/>
<sequence length="365" mass="37545">MRNELVGTVTTPALVVDVEVLERNIARMAETGRTAGFALRPHAKTHKCPQIARRQLAAGATGLTVATIGEAEVFAAAGADDLFIGYPLWADEGKARRLRALADRTALRLAADSAAGARRLGEAVRGADRPVQLLVEIDSGHHRTGVRPADAVEVARAAADAGLDVAGVFTFPGHGYGHDAQARERAARDEERALGEAAEALRSAGLDVRVVSGGSTPTAGRWRPDGPVDELRPGVYVFNDAAQLAMGSCAAADIALYALATVVSVPAPDRFVLDAGSKVIGADTTPWVSGHGHLPDFPGAAVTALSEHHATVTLPAGTAAPGLGSLVAVVPNHVCAAVNLVDELVVVDGTGVVDRWPVAARGANG</sequence>
<gene>
    <name evidence="4" type="ordered locus">SCATT_p07340</name>
</gene>
<dbReference type="Proteomes" id="UP000007842">
    <property type="component" value="Plasmid pSCATT"/>
</dbReference>
<keyword evidence="5" id="KW-1185">Reference proteome</keyword>
<dbReference type="HOGENOM" id="CLU_031639_2_1_11"/>
<dbReference type="GO" id="GO:0008721">
    <property type="term" value="F:D-serine ammonia-lyase activity"/>
    <property type="evidence" value="ECO:0007669"/>
    <property type="project" value="TreeGrafter"/>
</dbReference>
<dbReference type="SUPFAM" id="SSF51419">
    <property type="entry name" value="PLP-binding barrel"/>
    <property type="match status" value="1"/>
</dbReference>
<dbReference type="KEGG" id="scy:SCATT_p07340"/>
<dbReference type="InterPro" id="IPR051466">
    <property type="entry name" value="D-amino_acid_metab_enzyme"/>
</dbReference>
<evidence type="ECO:0000313" key="4">
    <source>
        <dbReference type="EMBL" id="AEW98927.1"/>
    </source>
</evidence>
<organism evidence="4 5">
    <name type="scientific">Streptantibioticus cattleyicolor (strain ATCC 35852 / DSM 46488 / JCM 4925 / NBRC 14057 / NRRL 8057)</name>
    <name type="common">Streptomyces cattleya</name>
    <dbReference type="NCBI Taxonomy" id="1003195"/>
    <lineage>
        <taxon>Bacteria</taxon>
        <taxon>Bacillati</taxon>
        <taxon>Actinomycetota</taxon>
        <taxon>Actinomycetes</taxon>
        <taxon>Kitasatosporales</taxon>
        <taxon>Streptomycetaceae</taxon>
        <taxon>Streptantibioticus</taxon>
    </lineage>
</organism>
<reference evidence="5" key="1">
    <citation type="submission" date="2011-12" db="EMBL/GenBank/DDBJ databases">
        <title>Complete genome sequence of Streptomyces cattleya strain DSM 46488.</title>
        <authorList>
            <person name="Ou H.-Y."/>
            <person name="Li P."/>
            <person name="Zhao C."/>
            <person name="O'Hagan D."/>
            <person name="Deng Z."/>
        </authorList>
    </citation>
    <scope>NUCLEOTIDE SEQUENCE [LARGE SCALE GENOMIC DNA]</scope>
    <source>
        <strain evidence="5">ATCC 35852 / DSM 46488 / JCM 4925 / NBRC 14057 / NRRL 8057</strain>
        <plasmid evidence="5">Plasmid pSCATT</plasmid>
    </source>
</reference>
<dbReference type="AlphaFoldDB" id="F8JIY7"/>
<dbReference type="InterPro" id="IPR042208">
    <property type="entry name" value="D-ser_dehydrat-like_sf"/>
</dbReference>
<dbReference type="OrthoDB" id="9811417at2"/>
<dbReference type="Gene3D" id="2.40.37.20">
    <property type="entry name" value="D-serine dehydratase-like domain"/>
    <property type="match status" value="1"/>
</dbReference>
<dbReference type="RefSeq" id="WP_014151452.1">
    <property type="nucleotide sequence ID" value="NC_016113.1"/>
</dbReference>
<dbReference type="PANTHER" id="PTHR28004">
    <property type="entry name" value="ZGC:162816-RELATED"/>
    <property type="match status" value="1"/>
</dbReference>
<protein>
    <submittedName>
        <fullName evidence="4">Alanine racemase N-terminal domain-containing protein</fullName>
    </submittedName>
</protein>